<dbReference type="RefSeq" id="WP_011707933.1">
    <property type="nucleotide sequence ID" value="NZ_BMIX01000002.1"/>
</dbReference>
<keyword evidence="5 6" id="KW-0472">Membrane</keyword>
<evidence type="ECO:0000256" key="4">
    <source>
        <dbReference type="ARBA" id="ARBA00022989"/>
    </source>
</evidence>
<accession>A0ABQ1WET4</accession>
<organism evidence="7 8">
    <name type="scientific">Christiangramia forsetii</name>
    <dbReference type="NCBI Taxonomy" id="411153"/>
    <lineage>
        <taxon>Bacteria</taxon>
        <taxon>Pseudomonadati</taxon>
        <taxon>Bacteroidota</taxon>
        <taxon>Flavobacteriia</taxon>
        <taxon>Flavobacteriales</taxon>
        <taxon>Flavobacteriaceae</taxon>
        <taxon>Christiangramia</taxon>
    </lineage>
</organism>
<dbReference type="EMBL" id="BMIX01000002">
    <property type="protein sequence ID" value="GGG27782.1"/>
    <property type="molecule type" value="Genomic_DNA"/>
</dbReference>
<feature type="transmembrane region" description="Helical" evidence="6">
    <location>
        <begin position="12"/>
        <end position="36"/>
    </location>
</feature>
<proteinExistence type="inferred from homology"/>
<feature type="transmembrane region" description="Helical" evidence="6">
    <location>
        <begin position="156"/>
        <end position="175"/>
    </location>
</feature>
<keyword evidence="4 6" id="KW-1133">Transmembrane helix</keyword>
<comment type="subcellular location">
    <subcellularLocation>
        <location evidence="1">Membrane</location>
        <topology evidence="1">Multi-pass membrane protein</topology>
    </subcellularLocation>
</comment>
<comment type="similarity">
    <text evidence="2">Belongs to the TerC family.</text>
</comment>
<protein>
    <submittedName>
        <fullName evidence="7">Membrane protein</fullName>
    </submittedName>
</protein>
<keyword evidence="3 6" id="KW-0812">Transmembrane</keyword>
<evidence type="ECO:0000256" key="3">
    <source>
        <dbReference type="ARBA" id="ARBA00022692"/>
    </source>
</evidence>
<gene>
    <name evidence="7" type="primary">terC</name>
    <name evidence="7" type="ORF">GCM10011532_08960</name>
</gene>
<reference evidence="8" key="1">
    <citation type="journal article" date="2019" name="Int. J. Syst. Evol. Microbiol.">
        <title>The Global Catalogue of Microorganisms (GCM) 10K type strain sequencing project: providing services to taxonomists for standard genome sequencing and annotation.</title>
        <authorList>
            <consortium name="The Broad Institute Genomics Platform"/>
            <consortium name="The Broad Institute Genome Sequencing Center for Infectious Disease"/>
            <person name="Wu L."/>
            <person name="Ma J."/>
        </authorList>
    </citation>
    <scope>NUCLEOTIDE SEQUENCE [LARGE SCALE GENOMIC DNA]</scope>
    <source>
        <strain evidence="8">CGMCC 1.15422</strain>
    </source>
</reference>
<feature type="transmembrane region" description="Helical" evidence="6">
    <location>
        <begin position="187"/>
        <end position="210"/>
    </location>
</feature>
<keyword evidence="8" id="KW-1185">Reference proteome</keyword>
<evidence type="ECO:0000256" key="6">
    <source>
        <dbReference type="SAM" id="Phobius"/>
    </source>
</evidence>
<feature type="transmembrane region" description="Helical" evidence="6">
    <location>
        <begin position="83"/>
        <end position="103"/>
    </location>
</feature>
<evidence type="ECO:0000256" key="1">
    <source>
        <dbReference type="ARBA" id="ARBA00004141"/>
    </source>
</evidence>
<feature type="transmembrane region" description="Helical" evidence="6">
    <location>
        <begin position="124"/>
        <end position="144"/>
    </location>
</feature>
<dbReference type="SUPFAM" id="SSF103473">
    <property type="entry name" value="MFS general substrate transporter"/>
    <property type="match status" value="1"/>
</dbReference>
<dbReference type="PANTHER" id="PTHR30238:SF4">
    <property type="entry name" value="SLL1022 PROTEIN"/>
    <property type="match status" value="1"/>
</dbReference>
<dbReference type="InterPro" id="IPR036259">
    <property type="entry name" value="MFS_trans_sf"/>
</dbReference>
<dbReference type="Pfam" id="PF03741">
    <property type="entry name" value="TerC"/>
    <property type="match status" value="1"/>
</dbReference>
<evidence type="ECO:0000313" key="8">
    <source>
        <dbReference type="Proteomes" id="UP000605733"/>
    </source>
</evidence>
<feature type="transmembrane region" description="Helical" evidence="6">
    <location>
        <begin position="48"/>
        <end position="71"/>
    </location>
</feature>
<dbReference type="Proteomes" id="UP000605733">
    <property type="component" value="Unassembled WGS sequence"/>
</dbReference>
<feature type="transmembrane region" description="Helical" evidence="6">
    <location>
        <begin position="216"/>
        <end position="234"/>
    </location>
</feature>
<comment type="caution">
    <text evidence="7">The sequence shown here is derived from an EMBL/GenBank/DDBJ whole genome shotgun (WGS) entry which is preliminary data.</text>
</comment>
<name>A0ABQ1WET4_9FLAO</name>
<evidence type="ECO:0000256" key="2">
    <source>
        <dbReference type="ARBA" id="ARBA00007511"/>
    </source>
</evidence>
<dbReference type="InterPro" id="IPR005496">
    <property type="entry name" value="Integral_membrane_TerC"/>
</dbReference>
<dbReference type="PANTHER" id="PTHR30238">
    <property type="entry name" value="MEMBRANE BOUND PREDICTED REDOX MODULATOR"/>
    <property type="match status" value="1"/>
</dbReference>
<sequence length="246" mass="27483">MEIFLQPDTWVALLTLTFLEIILGIDNIIFISLVAGKVPEESQKKARLGGLSLALIMRILLLLSITWIIGLTKPVLTLADFELSWRDIILISGGIFLLIKSTLEIHHKVEGQEEENKTGVKAKPTLSFTSAIIQIVLLDLVFSFDSILTAVGLTDQIILMVIAVIVSIIVMMIFARPVGDFVNKHPTIQILALSFLILIGVMLIIEGAHYHVPKGYIYFAVFFSLAIEMLNMRFRKKNVNPVSRNE</sequence>
<evidence type="ECO:0000256" key="5">
    <source>
        <dbReference type="ARBA" id="ARBA00023136"/>
    </source>
</evidence>
<evidence type="ECO:0000313" key="7">
    <source>
        <dbReference type="EMBL" id="GGG27782.1"/>
    </source>
</evidence>